<protein>
    <submittedName>
        <fullName evidence="1">Uncharacterized protein</fullName>
    </submittedName>
</protein>
<sequence length="47" mass="5165">MVAGIWDALDELDPPPIHNPFSCHKLANGSERQFRAGIGSDWGCKAR</sequence>
<organism evidence="1">
    <name type="scientific">Arundo donax</name>
    <name type="common">Giant reed</name>
    <name type="synonym">Donax arundinaceus</name>
    <dbReference type="NCBI Taxonomy" id="35708"/>
    <lineage>
        <taxon>Eukaryota</taxon>
        <taxon>Viridiplantae</taxon>
        <taxon>Streptophyta</taxon>
        <taxon>Embryophyta</taxon>
        <taxon>Tracheophyta</taxon>
        <taxon>Spermatophyta</taxon>
        <taxon>Magnoliopsida</taxon>
        <taxon>Liliopsida</taxon>
        <taxon>Poales</taxon>
        <taxon>Poaceae</taxon>
        <taxon>PACMAD clade</taxon>
        <taxon>Arundinoideae</taxon>
        <taxon>Arundineae</taxon>
        <taxon>Arundo</taxon>
    </lineage>
</organism>
<name>A0A0A9EVY6_ARUDO</name>
<proteinExistence type="predicted"/>
<dbReference type="EMBL" id="GBRH01193634">
    <property type="protein sequence ID" value="JAE04262.1"/>
    <property type="molecule type" value="Transcribed_RNA"/>
</dbReference>
<accession>A0A0A9EVY6</accession>
<reference evidence="1" key="1">
    <citation type="submission" date="2014-09" db="EMBL/GenBank/DDBJ databases">
        <authorList>
            <person name="Magalhaes I.L.F."/>
            <person name="Oliveira U."/>
            <person name="Santos F.R."/>
            <person name="Vidigal T.H.D.A."/>
            <person name="Brescovit A.D."/>
            <person name="Santos A.J."/>
        </authorList>
    </citation>
    <scope>NUCLEOTIDE SEQUENCE</scope>
    <source>
        <tissue evidence="1">Shoot tissue taken approximately 20 cm above the soil surface</tissue>
    </source>
</reference>
<reference evidence="1" key="2">
    <citation type="journal article" date="2015" name="Data Brief">
        <title>Shoot transcriptome of the giant reed, Arundo donax.</title>
        <authorList>
            <person name="Barrero R.A."/>
            <person name="Guerrero F.D."/>
            <person name="Moolhuijzen P."/>
            <person name="Goolsby J.A."/>
            <person name="Tidwell J."/>
            <person name="Bellgard S.E."/>
            <person name="Bellgard M.I."/>
        </authorList>
    </citation>
    <scope>NUCLEOTIDE SEQUENCE</scope>
    <source>
        <tissue evidence="1">Shoot tissue taken approximately 20 cm above the soil surface</tissue>
    </source>
</reference>
<evidence type="ECO:0000313" key="1">
    <source>
        <dbReference type="EMBL" id="JAE04262.1"/>
    </source>
</evidence>
<dbReference type="AlphaFoldDB" id="A0A0A9EVY6"/>